<dbReference type="InterPro" id="IPR036278">
    <property type="entry name" value="Sialidase_sf"/>
</dbReference>
<dbReference type="EMBL" id="SMCN01000011">
    <property type="protein sequence ID" value="TCV82783.1"/>
    <property type="molecule type" value="Genomic_DNA"/>
</dbReference>
<evidence type="ECO:0008006" key="3">
    <source>
        <dbReference type="Google" id="ProtNLM"/>
    </source>
</evidence>
<evidence type="ECO:0000313" key="1">
    <source>
        <dbReference type="EMBL" id="TCV82783.1"/>
    </source>
</evidence>
<proteinExistence type="predicted"/>
<protein>
    <recommendedName>
        <fullName evidence="3">Exo-alpha-sialidase</fullName>
    </recommendedName>
</protein>
<evidence type="ECO:0000313" key="2">
    <source>
        <dbReference type="Proteomes" id="UP000295649"/>
    </source>
</evidence>
<keyword evidence="2" id="KW-1185">Reference proteome</keyword>
<comment type="caution">
    <text evidence="1">The sequence shown here is derived from an EMBL/GenBank/DDBJ whole genome shotgun (WGS) entry which is preliminary data.</text>
</comment>
<dbReference type="SUPFAM" id="SSF50939">
    <property type="entry name" value="Sialidases"/>
    <property type="match status" value="1"/>
</dbReference>
<dbReference type="Proteomes" id="UP000295649">
    <property type="component" value="Unassembled WGS sequence"/>
</dbReference>
<dbReference type="CDD" id="cd15482">
    <property type="entry name" value="Sialidase_non-viral"/>
    <property type="match status" value="1"/>
</dbReference>
<name>A0ABY2CP65_METMH</name>
<sequence length="417" mass="45254">MISPSTHGRKMHTLKVFFSIIGGLLLLFPSAQNAFAKPPHALPMTELQVPAHGASQQHHLAQTAGGELIVSWVEIDGGSSTAKFSILEKQGWSMPLTVVKVEGKLADPPVVLGLSDGSLAAAWMPYVKDSPDRYAADIYLARSIDGGLTWSAPLKPYGDDARIYDAQMSLAALPDARLALVWSDMRYTSHDSSADKQNNRYQLMASVIDKNWRASPELVLDNDVCSCCRSYTDAQEEQLVTVYRDHAVGEIRDISAVRWQADGHPQIANVHADGWVIGGCPSNGPSVDLTPTSSVAAWFTAADGKGRVKVAFSSDKGAQFNQPIELDADASGYANALLLDDGSALVSWRGRNGPEDELRVAKVTTDGKVSRETTVYRGSFPKWPSKYLGMARIGKQAFVAWTDPVQKKVRLVSLTID</sequence>
<organism evidence="1 2">
    <name type="scientific">Methylomonas methanica</name>
    <dbReference type="NCBI Taxonomy" id="421"/>
    <lineage>
        <taxon>Bacteria</taxon>
        <taxon>Pseudomonadati</taxon>
        <taxon>Pseudomonadota</taxon>
        <taxon>Gammaproteobacteria</taxon>
        <taxon>Methylococcales</taxon>
        <taxon>Methylococcaceae</taxon>
        <taxon>Methylomonas</taxon>
    </lineage>
</organism>
<accession>A0ABY2CP65</accession>
<gene>
    <name evidence="1" type="ORF">EDE11_11138</name>
</gene>
<dbReference type="Gene3D" id="2.120.10.10">
    <property type="match status" value="1"/>
</dbReference>
<reference evidence="1 2" key="1">
    <citation type="submission" date="2019-03" db="EMBL/GenBank/DDBJ databases">
        <title>Systems level insights into methane cycling in arid and semi-arid ecosystems.</title>
        <authorList>
            <person name="Kalyuzhnaya M."/>
        </authorList>
    </citation>
    <scope>NUCLEOTIDE SEQUENCE [LARGE SCALE GENOMIC DNA]</scope>
    <source>
        <strain evidence="1 2">S-1</strain>
    </source>
</reference>